<evidence type="ECO:0000256" key="3">
    <source>
        <dbReference type="ARBA" id="ARBA00004887"/>
    </source>
</evidence>
<dbReference type="PIRSF" id="PIRSF000498">
    <property type="entry name" value="Riboflavin_syn_A"/>
    <property type="match status" value="1"/>
</dbReference>
<evidence type="ECO:0000256" key="7">
    <source>
        <dbReference type="ARBA" id="ARBA00022679"/>
    </source>
</evidence>
<protein>
    <recommendedName>
        <fullName evidence="5 9">Riboflavin synthase</fullName>
        <ecNumber evidence="4 9">2.5.1.9</ecNumber>
    </recommendedName>
</protein>
<keyword evidence="6" id="KW-0686">Riboflavin biosynthesis</keyword>
<dbReference type="Proteomes" id="UP000547674">
    <property type="component" value="Unassembled WGS sequence"/>
</dbReference>
<evidence type="ECO:0000256" key="6">
    <source>
        <dbReference type="ARBA" id="ARBA00022619"/>
    </source>
</evidence>
<dbReference type="InterPro" id="IPR001783">
    <property type="entry name" value="Lumazine-bd"/>
</dbReference>
<dbReference type="NCBIfam" id="TIGR00187">
    <property type="entry name" value="ribE"/>
    <property type="match status" value="1"/>
</dbReference>
<evidence type="ECO:0000256" key="8">
    <source>
        <dbReference type="ARBA" id="ARBA00022737"/>
    </source>
</evidence>
<comment type="caution">
    <text evidence="12">The sequence shown here is derived from an EMBL/GenBank/DDBJ whole genome shotgun (WGS) entry which is preliminary data.</text>
</comment>
<evidence type="ECO:0000256" key="4">
    <source>
        <dbReference type="ARBA" id="ARBA00012827"/>
    </source>
</evidence>
<proteinExistence type="predicted"/>
<dbReference type="EMBL" id="JABDJR010000442">
    <property type="protein sequence ID" value="NNF07286.1"/>
    <property type="molecule type" value="Genomic_DNA"/>
</dbReference>
<evidence type="ECO:0000313" key="13">
    <source>
        <dbReference type="Proteomes" id="UP000547674"/>
    </source>
</evidence>
<evidence type="ECO:0000256" key="9">
    <source>
        <dbReference type="NCBIfam" id="TIGR00187"/>
    </source>
</evidence>
<sequence>MFSGIIEALGKVIAARPHEGGLKLVLEVPDSVLPLDLGASLAVNGTCLTVVKTEAQQLEFDAVGATLERTALANLKPGMHVNLERCIAIGQRLDGHYVTGHVDGLGKVTAIQESDGAKLITVSAPEALAKQITPRGSVAIDGISLTVAAVDGTTFTVSIVPYTLEHTNMGTYEVGTTVHLETDILAKYVQRYLEPLGSSS</sequence>
<dbReference type="EC" id="2.5.1.9" evidence="4 9"/>
<dbReference type="InterPro" id="IPR017938">
    <property type="entry name" value="Riboflavin_synthase-like_b-brl"/>
</dbReference>
<dbReference type="Gene3D" id="2.40.30.20">
    <property type="match status" value="2"/>
</dbReference>
<comment type="pathway">
    <text evidence="3">Cofactor biosynthesis; riboflavin biosynthesis; riboflavin from 2-hydroxy-3-oxobutyl phosphate and 5-amino-6-(D-ribitylamino)uracil: step 2/2.</text>
</comment>
<reference evidence="12 13" key="1">
    <citation type="submission" date="2020-03" db="EMBL/GenBank/DDBJ databases">
        <title>Metabolic flexibility allows generalist bacteria to become dominant in a frequently disturbed ecosystem.</title>
        <authorList>
            <person name="Chen Y.-J."/>
            <person name="Leung P.M."/>
            <person name="Bay S.K."/>
            <person name="Hugenholtz P."/>
            <person name="Kessler A.J."/>
            <person name="Shelley G."/>
            <person name="Waite D.W."/>
            <person name="Cook P.L."/>
            <person name="Greening C."/>
        </authorList>
    </citation>
    <scope>NUCLEOTIDE SEQUENCE [LARGE SCALE GENOMIC DNA]</scope>
    <source>
        <strain evidence="12">SS_bin_28</strain>
    </source>
</reference>
<dbReference type="NCBIfam" id="NF006767">
    <property type="entry name" value="PRK09289.1"/>
    <property type="match status" value="1"/>
</dbReference>
<feature type="domain" description="Lumazine-binding" evidence="11">
    <location>
        <begin position="97"/>
        <end position="193"/>
    </location>
</feature>
<feature type="domain" description="Lumazine-binding" evidence="11">
    <location>
        <begin position="1"/>
        <end position="96"/>
    </location>
</feature>
<dbReference type="FunFam" id="2.40.30.20:FF:000004">
    <property type="entry name" value="Riboflavin synthase, alpha subunit"/>
    <property type="match status" value="1"/>
</dbReference>
<organism evidence="12 13">
    <name type="scientific">Eiseniibacteriota bacterium</name>
    <dbReference type="NCBI Taxonomy" id="2212470"/>
    <lineage>
        <taxon>Bacteria</taxon>
        <taxon>Candidatus Eiseniibacteriota</taxon>
    </lineage>
</organism>
<dbReference type="PANTHER" id="PTHR21098:SF12">
    <property type="entry name" value="RIBOFLAVIN SYNTHASE"/>
    <property type="match status" value="1"/>
</dbReference>
<comment type="catalytic activity">
    <reaction evidence="1">
        <text>2 6,7-dimethyl-8-(1-D-ribityl)lumazine + H(+) = 5-amino-6-(D-ribitylamino)uracil + riboflavin</text>
        <dbReference type="Rhea" id="RHEA:20772"/>
        <dbReference type="ChEBI" id="CHEBI:15378"/>
        <dbReference type="ChEBI" id="CHEBI:15934"/>
        <dbReference type="ChEBI" id="CHEBI:57986"/>
        <dbReference type="ChEBI" id="CHEBI:58201"/>
        <dbReference type="EC" id="2.5.1.9"/>
    </reaction>
</comment>
<dbReference type="PROSITE" id="PS51177">
    <property type="entry name" value="LUMAZINE_BIND"/>
    <property type="match status" value="2"/>
</dbReference>
<evidence type="ECO:0000256" key="1">
    <source>
        <dbReference type="ARBA" id="ARBA00000968"/>
    </source>
</evidence>
<evidence type="ECO:0000256" key="2">
    <source>
        <dbReference type="ARBA" id="ARBA00002803"/>
    </source>
</evidence>
<dbReference type="PANTHER" id="PTHR21098">
    <property type="entry name" value="RIBOFLAVIN SYNTHASE ALPHA CHAIN"/>
    <property type="match status" value="1"/>
</dbReference>
<evidence type="ECO:0000259" key="11">
    <source>
        <dbReference type="PROSITE" id="PS51177"/>
    </source>
</evidence>
<evidence type="ECO:0000256" key="5">
    <source>
        <dbReference type="ARBA" id="ARBA00013950"/>
    </source>
</evidence>
<dbReference type="AlphaFoldDB" id="A0A7Y2E8T5"/>
<dbReference type="GO" id="GO:0009231">
    <property type="term" value="P:riboflavin biosynthetic process"/>
    <property type="evidence" value="ECO:0007669"/>
    <property type="project" value="UniProtKB-KW"/>
</dbReference>
<keyword evidence="8" id="KW-0677">Repeat</keyword>
<dbReference type="Pfam" id="PF00677">
    <property type="entry name" value="Lum_binding"/>
    <property type="match status" value="2"/>
</dbReference>
<evidence type="ECO:0000256" key="10">
    <source>
        <dbReference type="PROSITE-ProRule" id="PRU00524"/>
    </source>
</evidence>
<evidence type="ECO:0000313" key="12">
    <source>
        <dbReference type="EMBL" id="NNF07286.1"/>
    </source>
</evidence>
<dbReference type="CDD" id="cd00402">
    <property type="entry name" value="Riboflavin_synthase_like"/>
    <property type="match status" value="1"/>
</dbReference>
<dbReference type="SUPFAM" id="SSF63380">
    <property type="entry name" value="Riboflavin synthase domain-like"/>
    <property type="match status" value="2"/>
</dbReference>
<keyword evidence="7 12" id="KW-0808">Transferase</keyword>
<name>A0A7Y2E8T5_UNCEI</name>
<accession>A0A7Y2E8T5</accession>
<comment type="function">
    <text evidence="2">Catalyzes the dismutation of two molecules of 6,7-dimethyl-8-ribityllumazine, resulting in the formation of riboflavin and 5-amino-6-(D-ribitylamino)uracil.</text>
</comment>
<feature type="repeat" description="Lumazine-binding" evidence="10">
    <location>
        <begin position="1"/>
        <end position="96"/>
    </location>
</feature>
<dbReference type="InterPro" id="IPR026017">
    <property type="entry name" value="Lumazine-bd_dom"/>
</dbReference>
<dbReference type="InterPro" id="IPR023366">
    <property type="entry name" value="ATP_synth_asu-like_sf"/>
</dbReference>
<feature type="repeat" description="Lumazine-binding" evidence="10">
    <location>
        <begin position="97"/>
        <end position="193"/>
    </location>
</feature>
<dbReference type="GO" id="GO:0004746">
    <property type="term" value="F:riboflavin synthase activity"/>
    <property type="evidence" value="ECO:0007669"/>
    <property type="project" value="UniProtKB-UniRule"/>
</dbReference>
<gene>
    <name evidence="12" type="ORF">HKN21_11045</name>
</gene>